<sequence>MVSLKLIPYRLIEQKKETNNLVIVLPGAGYTTQAPLLHFTTGLFYSKGFDVLHINYTFSRQEMTELNGVDFTRDVQLAIDEAIKNNEYSNYYIVAKSIGTIALSHLLNNKMFKNAKVIWLTPLLQRDDVFNAMINSDHKALCIIGDKDTCFIVDRYEKLKNNDDLILKVVDGGNHSLELDEEPIKSIEILKSVISEINEF</sequence>
<protein>
    <recommendedName>
        <fullName evidence="3">Alpha/beta hydrolase</fullName>
    </recommendedName>
</protein>
<dbReference type="AlphaFoldDB" id="A0A9C7LCH9"/>
<organism evidence="1 2">
    <name type="scientific">Pseudoneobacillus rhizosphaerae</name>
    <dbReference type="NCBI Taxonomy" id="2880968"/>
    <lineage>
        <taxon>Bacteria</taxon>
        <taxon>Bacillati</taxon>
        <taxon>Bacillota</taxon>
        <taxon>Bacilli</taxon>
        <taxon>Bacillales</taxon>
        <taxon>Bacillaceae</taxon>
        <taxon>Pseudoneobacillus</taxon>
    </lineage>
</organism>
<evidence type="ECO:0000313" key="1">
    <source>
        <dbReference type="EMBL" id="CAG9610622.1"/>
    </source>
</evidence>
<dbReference type="EMBL" id="CAKJTG010000043">
    <property type="protein sequence ID" value="CAG9610622.1"/>
    <property type="molecule type" value="Genomic_DNA"/>
</dbReference>
<dbReference type="SUPFAM" id="SSF53474">
    <property type="entry name" value="alpha/beta-Hydrolases"/>
    <property type="match status" value="1"/>
</dbReference>
<accession>A0A9C7LCH9</accession>
<evidence type="ECO:0000313" key="2">
    <source>
        <dbReference type="Proteomes" id="UP000789845"/>
    </source>
</evidence>
<dbReference type="InterPro" id="IPR017018">
    <property type="entry name" value="UCP033634"/>
</dbReference>
<dbReference type="InterPro" id="IPR029058">
    <property type="entry name" value="AB_hydrolase_fold"/>
</dbReference>
<dbReference type="Proteomes" id="UP000789845">
    <property type="component" value="Unassembled WGS sequence"/>
</dbReference>
<proteinExistence type="predicted"/>
<keyword evidence="2" id="KW-1185">Reference proteome</keyword>
<evidence type="ECO:0008006" key="3">
    <source>
        <dbReference type="Google" id="ProtNLM"/>
    </source>
</evidence>
<dbReference type="PIRSF" id="PIRSF033634">
    <property type="entry name" value="UCP033634"/>
    <property type="match status" value="1"/>
</dbReference>
<name>A0A9C7LCH9_9BACI</name>
<comment type="caution">
    <text evidence="1">The sequence shown here is derived from an EMBL/GenBank/DDBJ whole genome shotgun (WGS) entry which is preliminary data.</text>
</comment>
<dbReference type="Gene3D" id="3.40.50.1820">
    <property type="entry name" value="alpha/beta hydrolase"/>
    <property type="match status" value="1"/>
</dbReference>
<gene>
    <name evidence="1" type="ORF">NEOCIP111885_04397</name>
</gene>
<reference evidence="1" key="1">
    <citation type="submission" date="2021-10" db="EMBL/GenBank/DDBJ databases">
        <authorList>
            <person name="Criscuolo A."/>
        </authorList>
    </citation>
    <scope>NUCLEOTIDE SEQUENCE</scope>
    <source>
        <strain evidence="1">CIP111885</strain>
    </source>
</reference>